<dbReference type="SUPFAM" id="SSF81606">
    <property type="entry name" value="PP2C-like"/>
    <property type="match status" value="1"/>
</dbReference>
<dbReference type="InterPro" id="IPR015655">
    <property type="entry name" value="PP2C"/>
</dbReference>
<dbReference type="InterPro" id="IPR008942">
    <property type="entry name" value="ENTH_VHS"/>
</dbReference>
<evidence type="ECO:0000313" key="8">
    <source>
        <dbReference type="EMBL" id="KAK8601598.1"/>
    </source>
</evidence>
<reference evidence="8 9" key="1">
    <citation type="journal article" date="2024" name="G3 (Bethesda)">
        <title>Genome assembly of Hibiscus sabdariffa L. provides insights into metabolisms of medicinal natural products.</title>
        <authorList>
            <person name="Kim T."/>
        </authorList>
    </citation>
    <scope>NUCLEOTIDE SEQUENCE [LARGE SCALE GENOMIC DNA]</scope>
    <source>
        <strain evidence="8">TK-2024</strain>
        <tissue evidence="8">Old leaves</tissue>
    </source>
</reference>
<dbReference type="EMBL" id="JBBPBM010000001">
    <property type="protein sequence ID" value="KAK8601598.1"/>
    <property type="molecule type" value="Genomic_DNA"/>
</dbReference>
<comment type="caution">
    <text evidence="8">The sequence shown here is derived from an EMBL/GenBank/DDBJ whole genome shotgun (WGS) entry which is preliminary data.</text>
</comment>
<dbReference type="PANTHER" id="PTHR13832:SF228">
    <property type="entry name" value="PROTEIN PHOSPHATASE 2C 23-RELATED"/>
    <property type="match status" value="1"/>
</dbReference>
<dbReference type="Gene3D" id="1.25.40.90">
    <property type="match status" value="1"/>
</dbReference>
<dbReference type="CDD" id="cd03571">
    <property type="entry name" value="ENTH"/>
    <property type="match status" value="1"/>
</dbReference>
<dbReference type="Pfam" id="PF01417">
    <property type="entry name" value="ENTH"/>
    <property type="match status" value="1"/>
</dbReference>
<dbReference type="PROSITE" id="PS51746">
    <property type="entry name" value="PPM_2"/>
    <property type="match status" value="1"/>
</dbReference>
<evidence type="ECO:0000256" key="4">
    <source>
        <dbReference type="ARBA" id="ARBA00023329"/>
    </source>
</evidence>
<evidence type="ECO:0000256" key="3">
    <source>
        <dbReference type="ARBA" id="ARBA00023034"/>
    </source>
</evidence>
<feature type="region of interest" description="Disordered" evidence="5">
    <location>
        <begin position="922"/>
        <end position="957"/>
    </location>
</feature>
<evidence type="ECO:0008006" key="10">
    <source>
        <dbReference type="Google" id="ProtNLM"/>
    </source>
</evidence>
<feature type="region of interest" description="Disordered" evidence="5">
    <location>
        <begin position="981"/>
        <end position="1006"/>
    </location>
</feature>
<dbReference type="InterPro" id="IPR001932">
    <property type="entry name" value="PPM-type_phosphatase-like_dom"/>
</dbReference>
<dbReference type="InterPro" id="IPR013809">
    <property type="entry name" value="ENTH"/>
</dbReference>
<protein>
    <recommendedName>
        <fullName evidence="10">PPM-type phosphatase domain-containing protein</fullName>
    </recommendedName>
</protein>
<dbReference type="PANTHER" id="PTHR13832">
    <property type="entry name" value="PROTEIN PHOSPHATASE 2C"/>
    <property type="match status" value="1"/>
</dbReference>
<dbReference type="CDD" id="cd00143">
    <property type="entry name" value="PP2Cc"/>
    <property type="match status" value="1"/>
</dbReference>
<evidence type="ECO:0000256" key="5">
    <source>
        <dbReference type="SAM" id="MobiDB-lite"/>
    </source>
</evidence>
<comment type="subcellular location">
    <subcellularLocation>
        <location evidence="1">Cytoplasmic vesicle</location>
        <location evidence="1">Clathrin-coated vesicle</location>
    </subcellularLocation>
    <subcellularLocation>
        <location evidence="2">Golgi apparatus</location>
    </subcellularLocation>
</comment>
<evidence type="ECO:0000313" key="9">
    <source>
        <dbReference type="Proteomes" id="UP001472677"/>
    </source>
</evidence>
<dbReference type="SUPFAM" id="SSF48464">
    <property type="entry name" value="ENTH/VHS domain"/>
    <property type="match status" value="1"/>
</dbReference>
<evidence type="ECO:0000259" key="6">
    <source>
        <dbReference type="PROSITE" id="PS50942"/>
    </source>
</evidence>
<dbReference type="Gene3D" id="3.60.40.10">
    <property type="entry name" value="PPM-type phosphatase domain"/>
    <property type="match status" value="1"/>
</dbReference>
<dbReference type="Proteomes" id="UP001472677">
    <property type="component" value="Unassembled WGS sequence"/>
</dbReference>
<keyword evidence="4" id="KW-0968">Cytoplasmic vesicle</keyword>
<evidence type="ECO:0000259" key="7">
    <source>
        <dbReference type="PROSITE" id="PS51746"/>
    </source>
</evidence>
<dbReference type="SMART" id="SM00332">
    <property type="entry name" value="PP2Cc"/>
    <property type="match status" value="1"/>
</dbReference>
<feature type="domain" description="PPM-type phosphatase" evidence="7">
    <location>
        <begin position="272"/>
        <end position="741"/>
    </location>
</feature>
<evidence type="ECO:0000256" key="2">
    <source>
        <dbReference type="ARBA" id="ARBA00004555"/>
    </source>
</evidence>
<organism evidence="8 9">
    <name type="scientific">Hibiscus sabdariffa</name>
    <name type="common">roselle</name>
    <dbReference type="NCBI Taxonomy" id="183260"/>
    <lineage>
        <taxon>Eukaryota</taxon>
        <taxon>Viridiplantae</taxon>
        <taxon>Streptophyta</taxon>
        <taxon>Embryophyta</taxon>
        <taxon>Tracheophyta</taxon>
        <taxon>Spermatophyta</taxon>
        <taxon>Magnoliopsida</taxon>
        <taxon>eudicotyledons</taxon>
        <taxon>Gunneridae</taxon>
        <taxon>Pentapetalae</taxon>
        <taxon>rosids</taxon>
        <taxon>malvids</taxon>
        <taxon>Malvales</taxon>
        <taxon>Malvaceae</taxon>
        <taxon>Malvoideae</taxon>
        <taxon>Hibiscus</taxon>
    </lineage>
</organism>
<dbReference type="SMART" id="SM00273">
    <property type="entry name" value="ENTH"/>
    <property type="match status" value="1"/>
</dbReference>
<dbReference type="Pfam" id="PF00481">
    <property type="entry name" value="PP2C"/>
    <property type="match status" value="2"/>
</dbReference>
<sequence length="1020" mass="114423">MGNGFCKLSGCFTGGGGYAVEEARRRKEISMLLSDPLDEGLGHSFCYVRPDPTRISSSKVHSEESTTTFRTISGASVSANTYTPLSTALVDPYVSYSNGCFDRAAAFESTMSFSSIPLQPIPKSLINSSGPMSGSLVPGSGPLERGFMSGPIERGFMSGPLDNINTSNYSRGLFSGPLEKGFSDQFQRSFSHGASAFKPRSRKGSLIRVLQRAISKTVSRGQNSVVVPIKGVVSVKEPEWLVGFEKNPIHHHNENLTVSSLNLSSECSLDDDESLESQNLHWAQGKAGEDRVHVVVSEEHEWVFVGIYDGFNGPDAPDYLLSNLYSNVHKELKGLLWDDGFEQAPATSPEDEKQSREFDSESARGCSYDACSRCLEQEKYPGEKDVCGNLSSKPRKGRNSKAKYKGAAARWEENQRRWKCEWDRERLELDRKLKEQLSRNKSGGSRSMTINHDDVLNALSQALKKTEESYLDIADKMLMENPELALMGSCVLVMLMKGEDVYVLNVGDSRAVLAQKTEPDYRLGKARQDLERINEETLHELEGFDGDRSNAIPDLTAFQLSVDHSTSVEEEVHRIIIEHPDDANALMNDRVKGSLKVTRAFGAGFLKQPKWNDALLEMFRIDYKGTSPYITCVPSLHHHKLGPKDRFLILSSDGLYQYLTNEEAVSEVELFITMQPEGDPAQHLVEEVLFRAAKKAGMDFHELLEIPQGDRRRAKEEGEEEWKTLSIKHSVDFMWMEASFFLPQGEDQNSPFSFNRCHPSPALTEEATNGNTWAPNTQTLGSISRAAFELDDYWRIVEILHNKLARFERNSWRISYNSLIVLEHLLTHGPESTAGEFQADKDAILKMQNFQYIDDKGFNWGLAVRKKSERVLKLLEKGPVLKEERNRARKLTSEIKGFGSFSHRSSSAQGILQESPHLRYRRSNSDFDDHENQLPHENKVDKPELYEKHEAKTSSKENMVPLNEEVHNWTETAECKPLLRGESDESNAGVSVEDDHPFNSNENGASSSMLLSRAGIVQGC</sequence>
<accession>A0ABR2GF99</accession>
<gene>
    <name evidence="8" type="ORF">V6N12_051427</name>
</gene>
<dbReference type="PROSITE" id="PS50942">
    <property type="entry name" value="ENTH"/>
    <property type="match status" value="1"/>
</dbReference>
<evidence type="ECO:0000256" key="1">
    <source>
        <dbReference type="ARBA" id="ARBA00004132"/>
    </source>
</evidence>
<feature type="domain" description="ENTH" evidence="6">
    <location>
        <begin position="752"/>
        <end position="885"/>
    </location>
</feature>
<keyword evidence="3" id="KW-0333">Golgi apparatus</keyword>
<name>A0ABR2GF99_9ROSI</name>
<proteinExistence type="predicted"/>
<dbReference type="InterPro" id="IPR036457">
    <property type="entry name" value="PPM-type-like_dom_sf"/>
</dbReference>
<keyword evidence="9" id="KW-1185">Reference proteome</keyword>
<feature type="compositionally biased region" description="Basic and acidic residues" evidence="5">
    <location>
        <begin position="923"/>
        <end position="955"/>
    </location>
</feature>